<dbReference type="Proteomes" id="UP000294593">
    <property type="component" value="Unassembled WGS sequence"/>
</dbReference>
<dbReference type="RefSeq" id="WP_133607680.1">
    <property type="nucleotide sequence ID" value="NZ_SNXW01000003.1"/>
</dbReference>
<dbReference type="EMBL" id="SNXW01000003">
    <property type="protein sequence ID" value="TDP84576.1"/>
    <property type="molecule type" value="Genomic_DNA"/>
</dbReference>
<evidence type="ECO:0000313" key="3">
    <source>
        <dbReference type="EMBL" id="TDP84576.1"/>
    </source>
</evidence>
<feature type="domain" description="Coenzyme Q-binding protein COQ10 START" evidence="2">
    <location>
        <begin position="12"/>
        <end position="148"/>
    </location>
</feature>
<sequence>MKHVHKSVLLWYSPREMYGLVTAIQDYPQFLPWCDRAEVLQTHDDGVTARLHIAFAGVHQAFTTRNVQVDGHSVVMSLIDGPFSKLEGTWRFLPLQKPGEPAVEGRSPLDAPACKVEFSLHYAFASKTLSLVVSPVFDRIANTFVEAFVKRAEQVHGPR</sequence>
<organism evidence="3 4">
    <name type="scientific">Aquabacterium commune</name>
    <dbReference type="NCBI Taxonomy" id="70586"/>
    <lineage>
        <taxon>Bacteria</taxon>
        <taxon>Pseudomonadati</taxon>
        <taxon>Pseudomonadota</taxon>
        <taxon>Betaproteobacteria</taxon>
        <taxon>Burkholderiales</taxon>
        <taxon>Aquabacterium</taxon>
    </lineage>
</organism>
<dbReference type="InterPro" id="IPR005031">
    <property type="entry name" value="COQ10_START"/>
</dbReference>
<gene>
    <name evidence="3" type="ORF">EV672_103145</name>
</gene>
<evidence type="ECO:0000259" key="2">
    <source>
        <dbReference type="Pfam" id="PF03364"/>
    </source>
</evidence>
<evidence type="ECO:0000313" key="4">
    <source>
        <dbReference type="Proteomes" id="UP000294593"/>
    </source>
</evidence>
<comment type="similarity">
    <text evidence="1">Belongs to the ribosome association toxin RatA family.</text>
</comment>
<accession>A0A4R6RFZ0</accession>
<dbReference type="PANTHER" id="PTHR12901">
    <property type="entry name" value="SPERM PROTEIN HOMOLOG"/>
    <property type="match status" value="1"/>
</dbReference>
<comment type="caution">
    <text evidence="3">The sequence shown here is derived from an EMBL/GenBank/DDBJ whole genome shotgun (WGS) entry which is preliminary data.</text>
</comment>
<dbReference type="InterPro" id="IPR023393">
    <property type="entry name" value="START-like_dom_sf"/>
</dbReference>
<dbReference type="GO" id="GO:0048039">
    <property type="term" value="F:ubiquinone binding"/>
    <property type="evidence" value="ECO:0007669"/>
    <property type="project" value="InterPro"/>
</dbReference>
<dbReference type="GO" id="GO:0045333">
    <property type="term" value="P:cellular respiration"/>
    <property type="evidence" value="ECO:0007669"/>
    <property type="project" value="InterPro"/>
</dbReference>
<evidence type="ECO:0000256" key="1">
    <source>
        <dbReference type="ARBA" id="ARBA00008918"/>
    </source>
</evidence>
<dbReference type="AlphaFoldDB" id="A0A4R6RFZ0"/>
<name>A0A4R6RFZ0_9BURK</name>
<dbReference type="CDD" id="cd07813">
    <property type="entry name" value="COQ10p_like"/>
    <property type="match status" value="1"/>
</dbReference>
<dbReference type="SUPFAM" id="SSF55961">
    <property type="entry name" value="Bet v1-like"/>
    <property type="match status" value="1"/>
</dbReference>
<dbReference type="Pfam" id="PF03364">
    <property type="entry name" value="Polyketide_cyc"/>
    <property type="match status" value="1"/>
</dbReference>
<protein>
    <submittedName>
        <fullName evidence="3">Ribosome-associated toxin RatA of RatAB toxin-antitoxin module</fullName>
    </submittedName>
</protein>
<dbReference type="Gene3D" id="3.30.530.20">
    <property type="match status" value="1"/>
</dbReference>
<reference evidence="3 4" key="1">
    <citation type="submission" date="2019-03" db="EMBL/GenBank/DDBJ databases">
        <title>Genomic Encyclopedia of Type Strains, Phase IV (KMG-IV): sequencing the most valuable type-strain genomes for metagenomic binning, comparative biology and taxonomic classification.</title>
        <authorList>
            <person name="Goeker M."/>
        </authorList>
    </citation>
    <scope>NUCLEOTIDE SEQUENCE [LARGE SCALE GENOMIC DNA]</scope>
    <source>
        <strain evidence="3 4">DSM 11901</strain>
    </source>
</reference>
<dbReference type="OrthoDB" id="9804759at2"/>
<proteinExistence type="inferred from homology"/>
<keyword evidence="4" id="KW-1185">Reference proteome</keyword>
<dbReference type="InterPro" id="IPR044996">
    <property type="entry name" value="COQ10-like"/>
</dbReference>
<dbReference type="PANTHER" id="PTHR12901:SF10">
    <property type="entry name" value="COENZYME Q-BINDING PROTEIN COQ10, MITOCHONDRIAL"/>
    <property type="match status" value="1"/>
</dbReference>